<dbReference type="InterPro" id="IPR001628">
    <property type="entry name" value="Znf_hrmn_rcpt"/>
</dbReference>
<keyword evidence="1" id="KW-0479">Metal-binding</keyword>
<feature type="compositionally biased region" description="Acidic residues" evidence="9">
    <location>
        <begin position="316"/>
        <end position="331"/>
    </location>
</feature>
<keyword evidence="6" id="KW-0804">Transcription</keyword>
<feature type="compositionally biased region" description="Basic and acidic residues" evidence="9">
    <location>
        <begin position="21"/>
        <end position="32"/>
    </location>
</feature>
<evidence type="ECO:0000313" key="11">
    <source>
        <dbReference type="EMBL" id="RWS31296.1"/>
    </source>
</evidence>
<dbReference type="SMART" id="SM00399">
    <property type="entry name" value="ZnF_C4"/>
    <property type="match status" value="1"/>
</dbReference>
<accession>A0A443SUU3</accession>
<evidence type="ECO:0000313" key="12">
    <source>
        <dbReference type="Proteomes" id="UP000288716"/>
    </source>
</evidence>
<keyword evidence="3" id="KW-0862">Zinc</keyword>
<dbReference type="PROSITE" id="PS51030">
    <property type="entry name" value="NUCLEAR_REC_DBD_2"/>
    <property type="match status" value="1"/>
</dbReference>
<evidence type="ECO:0000256" key="4">
    <source>
        <dbReference type="ARBA" id="ARBA00023015"/>
    </source>
</evidence>
<name>A0A443SUU3_9ACAR</name>
<dbReference type="EMBL" id="NCKV01000212">
    <property type="protein sequence ID" value="RWS31296.1"/>
    <property type="molecule type" value="Genomic_DNA"/>
</dbReference>
<reference evidence="11 12" key="1">
    <citation type="journal article" date="2018" name="Gigascience">
        <title>Genomes of trombidid mites reveal novel predicted allergens and laterally-transferred genes associated with secondary metabolism.</title>
        <authorList>
            <person name="Dong X."/>
            <person name="Chaisiri K."/>
            <person name="Xia D."/>
            <person name="Armstrong S.D."/>
            <person name="Fang Y."/>
            <person name="Donnelly M.J."/>
            <person name="Kadowaki T."/>
            <person name="McGarry J.W."/>
            <person name="Darby A.C."/>
            <person name="Makepeace B.L."/>
        </authorList>
    </citation>
    <scope>NUCLEOTIDE SEQUENCE [LARGE SCALE GENOMIC DNA]</scope>
    <source>
        <strain evidence="11">UoL-UT</strain>
    </source>
</reference>
<keyword evidence="2" id="KW-0863">Zinc-finger</keyword>
<keyword evidence="5" id="KW-0238">DNA-binding</keyword>
<feature type="region of interest" description="Disordered" evidence="9">
    <location>
        <begin position="1"/>
        <end position="32"/>
    </location>
</feature>
<organism evidence="11 12">
    <name type="scientific">Leptotrombidium deliense</name>
    <dbReference type="NCBI Taxonomy" id="299467"/>
    <lineage>
        <taxon>Eukaryota</taxon>
        <taxon>Metazoa</taxon>
        <taxon>Ecdysozoa</taxon>
        <taxon>Arthropoda</taxon>
        <taxon>Chelicerata</taxon>
        <taxon>Arachnida</taxon>
        <taxon>Acari</taxon>
        <taxon>Acariformes</taxon>
        <taxon>Trombidiformes</taxon>
        <taxon>Prostigmata</taxon>
        <taxon>Anystina</taxon>
        <taxon>Parasitengona</taxon>
        <taxon>Trombiculoidea</taxon>
        <taxon>Trombiculidae</taxon>
        <taxon>Leptotrombidium</taxon>
    </lineage>
</organism>
<dbReference type="PANTHER" id="PTHR24083">
    <property type="entry name" value="NUCLEAR HORMONE RECEPTOR"/>
    <property type="match status" value="1"/>
</dbReference>
<protein>
    <submittedName>
        <fullName evidence="11">Histone-lysine N-methyltransferase MLL-like protein</fullName>
    </submittedName>
</protein>
<dbReference type="AlphaFoldDB" id="A0A443SUU3"/>
<dbReference type="GO" id="GO:0032259">
    <property type="term" value="P:methylation"/>
    <property type="evidence" value="ECO:0007669"/>
    <property type="project" value="UniProtKB-KW"/>
</dbReference>
<evidence type="ECO:0000256" key="6">
    <source>
        <dbReference type="ARBA" id="ARBA00023163"/>
    </source>
</evidence>
<dbReference type="GO" id="GO:0008168">
    <property type="term" value="F:methyltransferase activity"/>
    <property type="evidence" value="ECO:0007669"/>
    <property type="project" value="UniProtKB-KW"/>
</dbReference>
<dbReference type="SUPFAM" id="SSF57716">
    <property type="entry name" value="Glucocorticoid receptor-like (DNA-binding domain)"/>
    <property type="match status" value="1"/>
</dbReference>
<feature type="region of interest" description="Disordered" evidence="9">
    <location>
        <begin position="308"/>
        <end position="332"/>
    </location>
</feature>
<dbReference type="Proteomes" id="UP000288716">
    <property type="component" value="Unassembled WGS sequence"/>
</dbReference>
<keyword evidence="12" id="KW-1185">Reference proteome</keyword>
<keyword evidence="11" id="KW-0489">Methyltransferase</keyword>
<keyword evidence="11" id="KW-0808">Transferase</keyword>
<evidence type="ECO:0000256" key="9">
    <source>
        <dbReference type="SAM" id="MobiDB-lite"/>
    </source>
</evidence>
<dbReference type="Gene3D" id="3.30.50.10">
    <property type="entry name" value="Erythroid Transcription Factor GATA-1, subunit A"/>
    <property type="match status" value="1"/>
</dbReference>
<proteinExistence type="predicted"/>
<sequence length="368" mass="41319">MVSRYTEIMMSETTNGISENAGDKPENSERSKLASKIERLLKSQWEERLKKKEVEEDGKHSASPTVVPACGGCSAPSSPEPIIRKAKLQLNNKTLLKLRQPSSLKHLIFDEPKKRSSNGGRPGFITCAICNITKYYSHVQRRHGQYSCEPCSKFFARFCRNPKQFYCSKNGDCPVSVNQVPISTPNKCRACWLKLCLQKFIIDPSVRAHISSNFAPKLESSPNVSLITVDTSHGNSFSPSIAKESSSLLMLATSKQSSDNNSRKRCELRKKNGPRVKRVCRSVDVIKSLPRATFSSFGSFETMKRKDDGNVRVDSCEEEDEDDDNDSDDLPIDVYLHRAYEKEMRKSDSADSEFDLRTGVVNGISEQL</sequence>
<dbReference type="STRING" id="299467.A0A443SUU3"/>
<dbReference type="GO" id="GO:0008270">
    <property type="term" value="F:zinc ion binding"/>
    <property type="evidence" value="ECO:0007669"/>
    <property type="project" value="UniProtKB-KW"/>
</dbReference>
<evidence type="ECO:0000256" key="2">
    <source>
        <dbReference type="ARBA" id="ARBA00022771"/>
    </source>
</evidence>
<dbReference type="Pfam" id="PF00105">
    <property type="entry name" value="zf-C4"/>
    <property type="match status" value="1"/>
</dbReference>
<keyword evidence="7" id="KW-0675">Receptor</keyword>
<evidence type="ECO:0000256" key="5">
    <source>
        <dbReference type="ARBA" id="ARBA00023125"/>
    </source>
</evidence>
<evidence type="ECO:0000256" key="7">
    <source>
        <dbReference type="ARBA" id="ARBA00023170"/>
    </source>
</evidence>
<feature type="domain" description="Nuclear receptor" evidence="10">
    <location>
        <begin position="124"/>
        <end position="208"/>
    </location>
</feature>
<gene>
    <name evidence="11" type="ORF">B4U80_13133</name>
</gene>
<dbReference type="GO" id="GO:0043565">
    <property type="term" value="F:sequence-specific DNA binding"/>
    <property type="evidence" value="ECO:0007669"/>
    <property type="project" value="InterPro"/>
</dbReference>
<dbReference type="InterPro" id="IPR050274">
    <property type="entry name" value="Nuclear_hormone_rcpt_NR2"/>
</dbReference>
<keyword evidence="8" id="KW-0539">Nucleus</keyword>
<dbReference type="InterPro" id="IPR013088">
    <property type="entry name" value="Znf_NHR/GATA"/>
</dbReference>
<evidence type="ECO:0000256" key="3">
    <source>
        <dbReference type="ARBA" id="ARBA00022833"/>
    </source>
</evidence>
<keyword evidence="4" id="KW-0805">Transcription regulation</keyword>
<evidence type="ECO:0000256" key="1">
    <source>
        <dbReference type="ARBA" id="ARBA00022723"/>
    </source>
</evidence>
<evidence type="ECO:0000259" key="10">
    <source>
        <dbReference type="PROSITE" id="PS51030"/>
    </source>
</evidence>
<dbReference type="VEuPathDB" id="VectorBase:LDEU000745"/>
<dbReference type="GO" id="GO:0003700">
    <property type="term" value="F:DNA-binding transcription factor activity"/>
    <property type="evidence" value="ECO:0007669"/>
    <property type="project" value="InterPro"/>
</dbReference>
<dbReference type="OrthoDB" id="308383at2759"/>
<comment type="caution">
    <text evidence="11">The sequence shown here is derived from an EMBL/GenBank/DDBJ whole genome shotgun (WGS) entry which is preliminary data.</text>
</comment>
<evidence type="ECO:0000256" key="8">
    <source>
        <dbReference type="ARBA" id="ARBA00023242"/>
    </source>
</evidence>